<keyword evidence="5 16" id="KW-0812">Transmembrane</keyword>
<evidence type="ECO:0000256" key="7">
    <source>
        <dbReference type="ARBA" id="ARBA00022844"/>
    </source>
</evidence>
<dbReference type="InterPro" id="IPR008980">
    <property type="entry name" value="Capsid_hemagglutn"/>
</dbReference>
<dbReference type="InterPro" id="IPR003860">
    <property type="entry name" value="Hemagglutn-estrase_hemagglutn"/>
</dbReference>
<dbReference type="Pfam" id="PF03996">
    <property type="entry name" value="Hema_esterase"/>
    <property type="match status" value="1"/>
</dbReference>
<evidence type="ECO:0000256" key="11">
    <source>
        <dbReference type="ARBA" id="ARBA00023136"/>
    </source>
</evidence>
<keyword evidence="6 16" id="KW-0378">Hydrolase</keyword>
<keyword evidence="4 16" id="KW-0348">Hemagglutinin</keyword>
<comment type="subcellular location">
    <subcellularLocation>
        <location evidence="1 16">Host cell membrane</location>
        <topology evidence="1 16">Single-pass type I membrane protein</topology>
    </subcellularLocation>
    <subcellularLocation>
        <location evidence="16">Virion membrane</location>
        <topology evidence="16">Single-pass type I membrane protein</topology>
    </subcellularLocation>
    <text evidence="16">In infected cells becomes incorporated into the envelope of virions during virus assembly at the endoplasmic reticulum and cis Golgi. However, some may escape incorporation into virions and subsequently migrate to the cell surface.</text>
</comment>
<evidence type="ECO:0000256" key="14">
    <source>
        <dbReference type="ARBA" id="ARBA00047704"/>
    </source>
</evidence>
<name>A0AAT9T6G0_9NIDO</name>
<keyword evidence="13" id="KW-0325">Glycoprotein</keyword>
<evidence type="ECO:0000256" key="2">
    <source>
        <dbReference type="ARBA" id="ARBA00010920"/>
    </source>
</evidence>
<keyword evidence="12" id="KW-1015">Disulfide bond</keyword>
<comment type="function">
    <text evidence="16">Structural protein that makes short spikes at the surface of the virus. Contains receptor binding and receptor-destroying activities. Mediates de-O-acetylation of N-acetyl-4-O-acetylneuraminic acid, which is probably the receptor determinant recognized by the virus on the surface of erythrocytes and susceptible cells. This receptor-destroying activity is important for virus release as it probably helps preventing self-aggregation and ensures the efficient spread of the progeny virus from cell to cell. May serve as a secondary viral attachment protein for initiating infection, the spike protein being the major one. May become a target for both the humoral and the cellular branches of the immune system.</text>
</comment>
<dbReference type="GO" id="GO:0055036">
    <property type="term" value="C:virion membrane"/>
    <property type="evidence" value="ECO:0007669"/>
    <property type="project" value="UniProtKB-SubCell"/>
</dbReference>
<evidence type="ECO:0000256" key="12">
    <source>
        <dbReference type="ARBA" id="ARBA00023157"/>
    </source>
</evidence>
<evidence type="ECO:0000256" key="1">
    <source>
        <dbReference type="ARBA" id="ARBA00004402"/>
    </source>
</evidence>
<sequence>MFISNLFLVSLITTGCAFNEPQNVVSHTDEDWFLFGDSRTDCALHPNDYAYLDLNTALCNSGKISSKGGNSLFRSFHFTDYYNYTGGGQQVIFYEGVNFSPFHNFKCTSQGSNAVWMDNKRKFYTAVYQAMSVYRNFSFVTVTHTYNGTDTQQSFCKTTGSSALTLNNPGFMNKPASVGNSWLYNDTLYFNLQGCDEYIIPLCIFQGPFLSNYVNYNDSQYYYSWDTGFYLGRNNTVFTGDVVDFSCEYIRVSSGNYTSHSSQLWLTFPTKAVCLQHPKNFTPVQVVDSRWSVQRASDNMTAEACQPPYCIFRNTSFPYVGTQTGVSDINHGDTHFRELLLGLLYNVACIAEQGAYNYSNVTTTWPTNSFGQCPTASTIQVDCKYVIYIYDQIPIILLSVFLGLAILIIIVLTIMYLMKDTRSFGLHEA</sequence>
<keyword evidence="9 16" id="KW-0261">Viral envelope protein</keyword>
<evidence type="ECO:0000256" key="16">
    <source>
        <dbReference type="RuleBase" id="RU361278"/>
    </source>
</evidence>
<dbReference type="SUPFAM" id="SSF52266">
    <property type="entry name" value="SGNH hydrolase"/>
    <property type="match status" value="1"/>
</dbReference>
<dbReference type="GO" id="GO:0019031">
    <property type="term" value="C:viral envelope"/>
    <property type="evidence" value="ECO:0007669"/>
    <property type="project" value="UniProtKB-KW"/>
</dbReference>
<evidence type="ECO:0000256" key="8">
    <source>
        <dbReference type="ARBA" id="ARBA00022870"/>
    </source>
</evidence>
<dbReference type="InterPro" id="IPR007142">
    <property type="entry name" value="Hemagglutn-estrase_core"/>
</dbReference>
<dbReference type="EMBL" id="OQ297730">
    <property type="protein sequence ID" value="WCZ56015.1"/>
    <property type="molecule type" value="Genomic_RNA"/>
</dbReference>
<evidence type="ECO:0000256" key="13">
    <source>
        <dbReference type="ARBA" id="ARBA00023180"/>
    </source>
</evidence>
<feature type="domain" description="Haemagglutinin-esterase glycoprotein core" evidence="18">
    <location>
        <begin position="16"/>
        <end position="379"/>
    </location>
</feature>
<evidence type="ECO:0000256" key="3">
    <source>
        <dbReference type="ARBA" id="ARBA00022511"/>
    </source>
</evidence>
<dbReference type="EC" id="3.1.1.53" evidence="16"/>
<comment type="similarity">
    <text evidence="2 16">Belongs to the influenza type C/coronaviruses hemagglutinin-esterase family.</text>
</comment>
<dbReference type="SUPFAM" id="SSF49818">
    <property type="entry name" value="Viral protein domain"/>
    <property type="match status" value="1"/>
</dbReference>
<keyword evidence="8 16" id="KW-1043">Host membrane</keyword>
<keyword evidence="3 16" id="KW-1032">Host cell membrane</keyword>
<proteinExistence type="inferred from homology"/>
<accession>A0AAT9T6G0</accession>
<dbReference type="GO" id="GO:0046789">
    <property type="term" value="F:host cell surface receptor binding"/>
    <property type="evidence" value="ECO:0007669"/>
    <property type="project" value="InterPro"/>
</dbReference>
<feature type="transmembrane region" description="Helical" evidence="16">
    <location>
        <begin position="393"/>
        <end position="417"/>
    </location>
</feature>
<evidence type="ECO:0000256" key="10">
    <source>
        <dbReference type="ARBA" id="ARBA00022989"/>
    </source>
</evidence>
<evidence type="ECO:0000313" key="21">
    <source>
        <dbReference type="EMBL" id="WCZ56025.1"/>
    </source>
</evidence>
<evidence type="ECO:0000259" key="18">
    <source>
        <dbReference type="Pfam" id="PF03996"/>
    </source>
</evidence>
<evidence type="ECO:0000313" key="20">
    <source>
        <dbReference type="EMBL" id="WCZ56015.1"/>
    </source>
</evidence>
<dbReference type="Pfam" id="PF02710">
    <property type="entry name" value="Hema_HEFG"/>
    <property type="match status" value="1"/>
</dbReference>
<evidence type="ECO:0000256" key="15">
    <source>
        <dbReference type="ARBA" id="ARBA00049566"/>
    </source>
</evidence>
<gene>
    <name evidence="16" type="primary">HE</name>
</gene>
<dbReference type="GO" id="GO:0001681">
    <property type="term" value="F:sialate O-acetylesterase activity"/>
    <property type="evidence" value="ECO:0007669"/>
    <property type="project" value="UniProtKB-EC"/>
</dbReference>
<dbReference type="GO" id="GO:0020002">
    <property type="term" value="C:host cell plasma membrane"/>
    <property type="evidence" value="ECO:0007669"/>
    <property type="project" value="UniProtKB-SubCell"/>
</dbReference>
<evidence type="ECO:0000256" key="9">
    <source>
        <dbReference type="ARBA" id="ARBA00022879"/>
    </source>
</evidence>
<dbReference type="EMBL" id="OQ297731">
    <property type="protein sequence ID" value="WCZ56025.1"/>
    <property type="molecule type" value="Genomic_RNA"/>
</dbReference>
<evidence type="ECO:0000256" key="6">
    <source>
        <dbReference type="ARBA" id="ARBA00022801"/>
    </source>
</evidence>
<evidence type="ECO:0000313" key="19">
    <source>
        <dbReference type="EMBL" id="WCZ55752.1"/>
    </source>
</evidence>
<evidence type="ECO:0000256" key="4">
    <source>
        <dbReference type="ARBA" id="ARBA00022546"/>
    </source>
</evidence>
<dbReference type="EMBL" id="OQ297696">
    <property type="protein sequence ID" value="WCZ55752.1"/>
    <property type="molecule type" value="Genomic_RNA"/>
</dbReference>
<keyword evidence="7 16" id="KW-0946">Virion</keyword>
<reference evidence="21" key="1">
    <citation type="journal article" date="2023" name="Nat. Commun.">
        <title>Virus diversity, wildlife-domestic animal circulation and potential zoonotic viruses of small mammals, pangolins and zoo animals.</title>
        <authorList>
            <person name="Cui X."/>
            <person name="Fan K."/>
            <person name="Liang X."/>
            <person name="Gong W."/>
            <person name="Chen W."/>
            <person name="He B."/>
            <person name="Chen X."/>
            <person name="Wang H."/>
            <person name="Wang X."/>
            <person name="Zhang P."/>
            <person name="Lu X."/>
            <person name="Chen R."/>
            <person name="Lin K."/>
            <person name="Liu J."/>
            <person name="Zhai J."/>
            <person name="Liu D.X."/>
            <person name="Shan F."/>
            <person name="Li Y."/>
            <person name="Chen R.A."/>
            <person name="Meng H."/>
            <person name="Li X."/>
            <person name="Mi S."/>
            <person name="Jiang J."/>
            <person name="Zhou N."/>
            <person name="Chen Z."/>
            <person name="Zou J.-J."/>
            <person name="Ge D."/>
            <person name="Yang Q."/>
            <person name="He K."/>
            <person name="Chen T."/>
            <person name="Wu Y.-J."/>
            <person name="Lu H."/>
            <person name="Irwin D.M."/>
            <person name="Shen X."/>
            <person name="Hu Y."/>
            <person name="Lu X."/>
            <person name="Ding C."/>
            <person name="Guan Y."/>
            <person name="Tu C."/>
            <person name="Shen Y."/>
        </authorList>
    </citation>
    <scope>NUCLEOTIDE SEQUENCE</scope>
    <source>
        <strain evidence="19">SC/C3-17.18/2021</strain>
        <strain evidence="20">SC/C6-241.18/2021</strain>
        <strain evidence="21">SC/C6-247.18/2021</strain>
    </source>
</reference>
<dbReference type="GO" id="GO:0019064">
    <property type="term" value="P:fusion of virus membrane with host plasma membrane"/>
    <property type="evidence" value="ECO:0007669"/>
    <property type="project" value="InterPro"/>
</dbReference>
<keyword evidence="10 16" id="KW-1133">Transmembrane helix</keyword>
<feature type="domain" description="Haemagglutinin-esterase glycoprotein haemagglutinin" evidence="17">
    <location>
        <begin position="122"/>
        <end position="262"/>
    </location>
</feature>
<protein>
    <recommendedName>
        <fullName evidence="16">Hemagglutinin-esterase</fullName>
        <shortName evidence="16">HE protein</shortName>
        <ecNumber evidence="16">3.1.1.53</ecNumber>
    </recommendedName>
    <alternativeName>
        <fullName evidence="16">E3 glycoprotein</fullName>
    </alternativeName>
</protein>
<evidence type="ECO:0000256" key="5">
    <source>
        <dbReference type="ARBA" id="ARBA00022692"/>
    </source>
</evidence>
<keyword evidence="11 16" id="KW-0472">Membrane</keyword>
<comment type="catalytic activity">
    <reaction evidence="14">
        <text>N-acetyl-9-O-acetylneuraminate + H2O = N-acetylneuraminate + acetate + H(+)</text>
        <dbReference type="Rhea" id="RHEA:22600"/>
        <dbReference type="ChEBI" id="CHEBI:15377"/>
        <dbReference type="ChEBI" id="CHEBI:15378"/>
        <dbReference type="ChEBI" id="CHEBI:28999"/>
        <dbReference type="ChEBI" id="CHEBI:30089"/>
        <dbReference type="ChEBI" id="CHEBI:35418"/>
        <dbReference type="EC" id="3.1.1.53"/>
    </reaction>
</comment>
<evidence type="ECO:0000259" key="17">
    <source>
        <dbReference type="Pfam" id="PF02710"/>
    </source>
</evidence>
<comment type="catalytic activity">
    <reaction evidence="15 16">
        <text>N-acetyl-4-O-acetylneuraminate + H2O = N-acetylneuraminate + acetate + H(+)</text>
        <dbReference type="Rhea" id="RHEA:25564"/>
        <dbReference type="ChEBI" id="CHEBI:15377"/>
        <dbReference type="ChEBI" id="CHEBI:15378"/>
        <dbReference type="ChEBI" id="CHEBI:29006"/>
        <dbReference type="ChEBI" id="CHEBI:30089"/>
        <dbReference type="ChEBI" id="CHEBI:35418"/>
        <dbReference type="EC" id="3.1.1.53"/>
    </reaction>
</comment>
<organism evidence="21">
    <name type="scientific">Pika coronavirus</name>
    <dbReference type="NCBI Taxonomy" id="3027598"/>
    <lineage>
        <taxon>Viruses</taxon>
        <taxon>Riboviria</taxon>
        <taxon>Orthornavirae</taxon>
        <taxon>Pisuviricota</taxon>
        <taxon>Pisoniviricetes</taxon>
        <taxon>Nidovirales</taxon>
        <taxon>Cornidovirineae</taxon>
        <taxon>Coronaviridae</taxon>
        <taxon>Coronavirinae</taxon>
    </lineage>
</organism>